<dbReference type="PANTHER" id="PTHR31123:SF1">
    <property type="entry name" value="ACCUMULATION OF DYADS PROTEIN 2-RELATED"/>
    <property type="match status" value="1"/>
</dbReference>
<reference evidence="8" key="1">
    <citation type="journal article" date="2017" name="Nat. Microbiol.">
        <title>Global analysis of biosynthetic gene clusters reveals vast potential of secondary metabolite production in Penicillium species.</title>
        <authorList>
            <person name="Nielsen J.C."/>
            <person name="Grijseels S."/>
            <person name="Prigent S."/>
            <person name="Ji B."/>
            <person name="Dainat J."/>
            <person name="Nielsen K.F."/>
            <person name="Frisvad J.C."/>
            <person name="Workman M."/>
            <person name="Nielsen J."/>
        </authorList>
    </citation>
    <scope>NUCLEOTIDE SEQUENCE [LARGE SCALE GENOMIC DNA]</scope>
    <source>
        <strain evidence="8">IBT 29525</strain>
    </source>
</reference>
<evidence type="ECO:0000256" key="6">
    <source>
        <dbReference type="SAM" id="Phobius"/>
    </source>
</evidence>
<sequence length="238" mass="25871">MSDTIDHNDKHTADHLERQRTAGNHFDDRSQPGLPVIHRTFASPAPLGLLSFATGIFLISVLGLHARSIDVPNILVGVLIFFGGIGQFAAGVMEFMTGNTFGATLFPAYSAFNLSYAMIYLPGSGIMASYTDSETGVVEAQFYQALAIYIWAWFILTVLFSIAAIRSSWILFLDLVILSVCLLLLACGNMVGKDELLTAGYSFGLVVAFLSYWAGCAGLWAGDTTPIKLPTFRMHENV</sequence>
<keyword evidence="8" id="KW-1185">Reference proteome</keyword>
<feature type="transmembrane region" description="Helical" evidence="6">
    <location>
        <begin position="199"/>
        <end position="221"/>
    </location>
</feature>
<dbReference type="AlphaFoldDB" id="A0A1V6R4Z8"/>
<feature type="transmembrane region" description="Helical" evidence="6">
    <location>
        <begin position="169"/>
        <end position="187"/>
    </location>
</feature>
<protein>
    <recommendedName>
        <fullName evidence="9">GPR1/FUN34/yaaH family protein</fullName>
    </recommendedName>
</protein>
<evidence type="ECO:0000256" key="3">
    <source>
        <dbReference type="ARBA" id="ARBA00022692"/>
    </source>
</evidence>
<name>A0A1V6R4Z8_9EURO</name>
<evidence type="ECO:0000256" key="4">
    <source>
        <dbReference type="ARBA" id="ARBA00022989"/>
    </source>
</evidence>
<dbReference type="Proteomes" id="UP000191612">
    <property type="component" value="Unassembled WGS sequence"/>
</dbReference>
<feature type="transmembrane region" description="Helical" evidence="6">
    <location>
        <begin position="142"/>
        <end position="163"/>
    </location>
</feature>
<feature type="transmembrane region" description="Helical" evidence="6">
    <location>
        <begin position="108"/>
        <end position="130"/>
    </location>
</feature>
<evidence type="ECO:0000256" key="1">
    <source>
        <dbReference type="ARBA" id="ARBA00004141"/>
    </source>
</evidence>
<dbReference type="InterPro" id="IPR051633">
    <property type="entry name" value="AceTr"/>
</dbReference>
<feature type="transmembrane region" description="Helical" evidence="6">
    <location>
        <begin position="41"/>
        <end position="62"/>
    </location>
</feature>
<comment type="caution">
    <text evidence="7">The sequence shown here is derived from an EMBL/GenBank/DDBJ whole genome shotgun (WGS) entry which is preliminary data.</text>
</comment>
<keyword evidence="3 6" id="KW-0812">Transmembrane</keyword>
<dbReference type="OrthoDB" id="3648309at2759"/>
<evidence type="ECO:0000313" key="7">
    <source>
        <dbReference type="EMBL" id="OQD96584.1"/>
    </source>
</evidence>
<dbReference type="NCBIfam" id="NF038013">
    <property type="entry name" value="AceTr_1"/>
    <property type="match status" value="1"/>
</dbReference>
<organism evidence="7 8">
    <name type="scientific">Penicillium solitum</name>
    <dbReference type="NCBI Taxonomy" id="60172"/>
    <lineage>
        <taxon>Eukaryota</taxon>
        <taxon>Fungi</taxon>
        <taxon>Dikarya</taxon>
        <taxon>Ascomycota</taxon>
        <taxon>Pezizomycotina</taxon>
        <taxon>Eurotiomycetes</taxon>
        <taxon>Eurotiomycetidae</taxon>
        <taxon>Eurotiales</taxon>
        <taxon>Aspergillaceae</taxon>
        <taxon>Penicillium</taxon>
    </lineage>
</organism>
<comment type="similarity">
    <text evidence="2">Belongs to the acetate uptake transporter (AceTr) (TC 2.A.96) family.</text>
</comment>
<keyword evidence="4 6" id="KW-1133">Transmembrane helix</keyword>
<dbReference type="GO" id="GO:0005886">
    <property type="term" value="C:plasma membrane"/>
    <property type="evidence" value="ECO:0007669"/>
    <property type="project" value="TreeGrafter"/>
</dbReference>
<gene>
    <name evidence="7" type="ORF">PENSOL_c015G00342</name>
</gene>
<dbReference type="GO" id="GO:0015123">
    <property type="term" value="F:acetate transmembrane transporter activity"/>
    <property type="evidence" value="ECO:0007669"/>
    <property type="project" value="TreeGrafter"/>
</dbReference>
<feature type="transmembrane region" description="Helical" evidence="6">
    <location>
        <begin position="74"/>
        <end position="96"/>
    </location>
</feature>
<accession>A0A1V6R4Z8</accession>
<dbReference type="InterPro" id="IPR000791">
    <property type="entry name" value="Gpr1/Fun34/SatP-like"/>
</dbReference>
<keyword evidence="5 6" id="KW-0472">Membrane</keyword>
<dbReference type="STRING" id="60172.A0A1V6R4Z8"/>
<dbReference type="PANTHER" id="PTHR31123">
    <property type="entry name" value="ACCUMULATION OF DYADS PROTEIN 2-RELATED"/>
    <property type="match status" value="1"/>
</dbReference>
<dbReference type="Pfam" id="PF01184">
    <property type="entry name" value="Gpr1_Fun34_YaaH"/>
    <property type="match status" value="1"/>
</dbReference>
<dbReference type="EMBL" id="MDYO01000015">
    <property type="protein sequence ID" value="OQD96584.1"/>
    <property type="molecule type" value="Genomic_DNA"/>
</dbReference>
<evidence type="ECO:0000313" key="8">
    <source>
        <dbReference type="Proteomes" id="UP000191612"/>
    </source>
</evidence>
<evidence type="ECO:0000256" key="5">
    <source>
        <dbReference type="ARBA" id="ARBA00023136"/>
    </source>
</evidence>
<evidence type="ECO:0000256" key="2">
    <source>
        <dbReference type="ARBA" id="ARBA00005587"/>
    </source>
</evidence>
<comment type="subcellular location">
    <subcellularLocation>
        <location evidence="1">Membrane</location>
        <topology evidence="1">Multi-pass membrane protein</topology>
    </subcellularLocation>
</comment>
<evidence type="ECO:0008006" key="9">
    <source>
        <dbReference type="Google" id="ProtNLM"/>
    </source>
</evidence>
<proteinExistence type="inferred from homology"/>